<protein>
    <recommendedName>
        <fullName evidence="1">DUF7733 domain-containing protein</fullName>
    </recommendedName>
</protein>
<accession>A0AAN7KI52</accession>
<gene>
    <name evidence="2" type="ORF">SAY86_008993</name>
</gene>
<evidence type="ECO:0000313" key="2">
    <source>
        <dbReference type="EMBL" id="KAK4763225.1"/>
    </source>
</evidence>
<evidence type="ECO:0000313" key="3">
    <source>
        <dbReference type="Proteomes" id="UP001346149"/>
    </source>
</evidence>
<proteinExistence type="predicted"/>
<dbReference type="AlphaFoldDB" id="A0AAN7KI52"/>
<dbReference type="EMBL" id="JAXQNO010000024">
    <property type="protein sequence ID" value="KAK4763225.1"/>
    <property type="molecule type" value="Genomic_DNA"/>
</dbReference>
<comment type="caution">
    <text evidence="2">The sequence shown here is derived from an EMBL/GenBank/DDBJ whole genome shotgun (WGS) entry which is preliminary data.</text>
</comment>
<name>A0AAN7KI52_TRANT</name>
<dbReference type="PANTHER" id="PTHR33829:SF2">
    <property type="entry name" value="OS04G0386700 PROTEIN"/>
    <property type="match status" value="1"/>
</dbReference>
<reference evidence="2 3" key="1">
    <citation type="journal article" date="2023" name="Hortic Res">
        <title>Pangenome of water caltrop reveals structural variations and asymmetric subgenome divergence after allopolyploidization.</title>
        <authorList>
            <person name="Zhang X."/>
            <person name="Chen Y."/>
            <person name="Wang L."/>
            <person name="Yuan Y."/>
            <person name="Fang M."/>
            <person name="Shi L."/>
            <person name="Lu R."/>
            <person name="Comes H.P."/>
            <person name="Ma Y."/>
            <person name="Chen Y."/>
            <person name="Huang G."/>
            <person name="Zhou Y."/>
            <person name="Zheng Z."/>
            <person name="Qiu Y."/>
        </authorList>
    </citation>
    <scope>NUCLEOTIDE SEQUENCE [LARGE SCALE GENOMIC DNA]</scope>
    <source>
        <strain evidence="2">F231</strain>
    </source>
</reference>
<dbReference type="Pfam" id="PF24867">
    <property type="entry name" value="DUF7733"/>
    <property type="match status" value="1"/>
</dbReference>
<keyword evidence="3" id="KW-1185">Reference proteome</keyword>
<dbReference type="PANTHER" id="PTHR33829">
    <property type="entry name" value="OSJNBA0044M19.10 PROTEIN"/>
    <property type="match status" value="1"/>
</dbReference>
<organism evidence="2 3">
    <name type="scientific">Trapa natans</name>
    <name type="common">Water chestnut</name>
    <dbReference type="NCBI Taxonomy" id="22666"/>
    <lineage>
        <taxon>Eukaryota</taxon>
        <taxon>Viridiplantae</taxon>
        <taxon>Streptophyta</taxon>
        <taxon>Embryophyta</taxon>
        <taxon>Tracheophyta</taxon>
        <taxon>Spermatophyta</taxon>
        <taxon>Magnoliopsida</taxon>
        <taxon>eudicotyledons</taxon>
        <taxon>Gunneridae</taxon>
        <taxon>Pentapetalae</taxon>
        <taxon>rosids</taxon>
        <taxon>malvids</taxon>
        <taxon>Myrtales</taxon>
        <taxon>Lythraceae</taxon>
        <taxon>Trapa</taxon>
    </lineage>
</organism>
<sequence length="68" mass="7791">MPQLFLLSFQILTENIIGSMSLFSPPVRAFVPVLYTVGRIFVIIDWMADLWFNKDLPPNLPLKVVTNL</sequence>
<dbReference type="InterPro" id="IPR056635">
    <property type="entry name" value="DUF7733"/>
</dbReference>
<feature type="domain" description="DUF7733" evidence="1">
    <location>
        <begin position="2"/>
        <end position="54"/>
    </location>
</feature>
<dbReference type="Proteomes" id="UP001346149">
    <property type="component" value="Unassembled WGS sequence"/>
</dbReference>
<evidence type="ECO:0000259" key="1">
    <source>
        <dbReference type="Pfam" id="PF24867"/>
    </source>
</evidence>